<protein>
    <submittedName>
        <fullName evidence="2">Uncharacterized protein</fullName>
    </submittedName>
</protein>
<feature type="compositionally biased region" description="Basic residues" evidence="1">
    <location>
        <begin position="121"/>
        <end position="135"/>
    </location>
</feature>
<feature type="compositionally biased region" description="Low complexity" evidence="1">
    <location>
        <begin position="108"/>
        <end position="120"/>
    </location>
</feature>
<sequence>MGTACSLHQQSIEQSPQLLLDHFDIRAYPFQCNAKLYTHCPTKQDISKFLIQQSKEFMDEELPSDSNGSFLEGSHRRTASQNTQRNSLDFSVTKTETYKKGILRRPQSQKTICQKSTQQKQQKKVHFQKSKFVHM</sequence>
<dbReference type="Proteomes" id="UP000688137">
    <property type="component" value="Unassembled WGS sequence"/>
</dbReference>
<evidence type="ECO:0000313" key="3">
    <source>
        <dbReference type="Proteomes" id="UP000688137"/>
    </source>
</evidence>
<feature type="region of interest" description="Disordered" evidence="1">
    <location>
        <begin position="60"/>
        <end position="135"/>
    </location>
</feature>
<keyword evidence="3" id="KW-1185">Reference proteome</keyword>
<dbReference type="OMA" id="CPTKQDI"/>
<name>A0A8S1P5J2_PARPR</name>
<evidence type="ECO:0000256" key="1">
    <source>
        <dbReference type="SAM" id="MobiDB-lite"/>
    </source>
</evidence>
<dbReference type="EMBL" id="CAJJDM010000109">
    <property type="protein sequence ID" value="CAD8098155.1"/>
    <property type="molecule type" value="Genomic_DNA"/>
</dbReference>
<feature type="compositionally biased region" description="Polar residues" evidence="1">
    <location>
        <begin position="79"/>
        <end position="95"/>
    </location>
</feature>
<dbReference type="AlphaFoldDB" id="A0A8S1P5J2"/>
<organism evidence="2 3">
    <name type="scientific">Paramecium primaurelia</name>
    <dbReference type="NCBI Taxonomy" id="5886"/>
    <lineage>
        <taxon>Eukaryota</taxon>
        <taxon>Sar</taxon>
        <taxon>Alveolata</taxon>
        <taxon>Ciliophora</taxon>
        <taxon>Intramacronucleata</taxon>
        <taxon>Oligohymenophorea</taxon>
        <taxon>Peniculida</taxon>
        <taxon>Parameciidae</taxon>
        <taxon>Paramecium</taxon>
    </lineage>
</organism>
<proteinExistence type="predicted"/>
<evidence type="ECO:0000313" key="2">
    <source>
        <dbReference type="EMBL" id="CAD8098155.1"/>
    </source>
</evidence>
<reference evidence="2" key="1">
    <citation type="submission" date="2021-01" db="EMBL/GenBank/DDBJ databases">
        <authorList>
            <consortium name="Genoscope - CEA"/>
            <person name="William W."/>
        </authorList>
    </citation>
    <scope>NUCLEOTIDE SEQUENCE</scope>
</reference>
<comment type="caution">
    <text evidence="2">The sequence shown here is derived from an EMBL/GenBank/DDBJ whole genome shotgun (WGS) entry which is preliminary data.</text>
</comment>
<gene>
    <name evidence="2" type="ORF">PPRIM_AZ9-3.1.T1060077</name>
</gene>
<accession>A0A8S1P5J2</accession>